<keyword evidence="3" id="KW-0812">Transmembrane</keyword>
<comment type="similarity">
    <text evidence="2 12">Belongs to the glycosyl hydrolase 63 family.</text>
</comment>
<protein>
    <recommendedName>
        <fullName evidence="11 12">Mannosyl-oligosaccharide glucosidase</fullName>
        <ecNumber evidence="11 12">3.2.1.106</ecNumber>
    </recommendedName>
</protein>
<dbReference type="InterPro" id="IPR031335">
    <property type="entry name" value="Glyco_hydro_63_C"/>
</dbReference>
<feature type="domain" description="Glycosyl hydrolase family 63 C-terminal" evidence="14">
    <location>
        <begin position="127"/>
        <end position="600"/>
    </location>
</feature>
<proteinExistence type="inferred from homology"/>
<dbReference type="PANTHER" id="PTHR10412:SF11">
    <property type="entry name" value="MANNOSYL-OLIGOSACCHARIDE GLUCOSIDASE"/>
    <property type="match status" value="1"/>
</dbReference>
<dbReference type="SUPFAM" id="SSF48208">
    <property type="entry name" value="Six-hairpin glycosidases"/>
    <property type="match status" value="1"/>
</dbReference>
<evidence type="ECO:0000256" key="5">
    <source>
        <dbReference type="ARBA" id="ARBA00022824"/>
    </source>
</evidence>
<evidence type="ECO:0000256" key="12">
    <source>
        <dbReference type="RuleBase" id="RU368089"/>
    </source>
</evidence>
<feature type="domain" description="Glycosyl hydrolase family 63 N-terminal" evidence="15">
    <location>
        <begin position="6"/>
        <end position="99"/>
    </location>
</feature>
<evidence type="ECO:0000256" key="11">
    <source>
        <dbReference type="ARBA" id="ARBA00038888"/>
    </source>
</evidence>
<evidence type="ECO:0000256" key="1">
    <source>
        <dbReference type="ARBA" id="ARBA00004648"/>
    </source>
</evidence>
<comment type="subcellular location">
    <subcellularLocation>
        <location evidence="1 12">Endoplasmic reticulum membrane</location>
        <topology evidence="1 12">Single-pass type II membrane protein</topology>
    </subcellularLocation>
</comment>
<dbReference type="PANTHER" id="PTHR10412">
    <property type="entry name" value="MANNOSYL-OLIGOSACCHARIDE GLUCOSIDASE"/>
    <property type="match status" value="1"/>
</dbReference>
<dbReference type="Pfam" id="PF03200">
    <property type="entry name" value="Glyco_hydro_63"/>
    <property type="match status" value="1"/>
</dbReference>
<dbReference type="AlphaFoldDB" id="A0A5N6KW79"/>
<dbReference type="Gene3D" id="1.50.10.10">
    <property type="match status" value="1"/>
</dbReference>
<comment type="function">
    <text evidence="12">Cleaves the distal alpha 1,2-linked glucose residue from the Glc(3)Man(9)GlcNAc(2) oligosaccharide precursor.</text>
</comment>
<dbReference type="GO" id="GO:0006487">
    <property type="term" value="P:protein N-linked glycosylation"/>
    <property type="evidence" value="ECO:0007669"/>
    <property type="project" value="UniProtKB-UniRule"/>
</dbReference>
<keyword evidence="4 12" id="KW-0378">Hydrolase</keyword>
<dbReference type="GO" id="GO:0005789">
    <property type="term" value="C:endoplasmic reticulum membrane"/>
    <property type="evidence" value="ECO:0007669"/>
    <property type="project" value="UniProtKB-SubCell"/>
</dbReference>
<feature type="region of interest" description="Disordered" evidence="13">
    <location>
        <begin position="28"/>
        <end position="48"/>
    </location>
</feature>
<dbReference type="Proteomes" id="UP000327013">
    <property type="component" value="Unassembled WGS sequence"/>
</dbReference>
<dbReference type="OrthoDB" id="410058at2759"/>
<comment type="caution">
    <text evidence="16">The sequence shown here is derived from an EMBL/GenBank/DDBJ whole genome shotgun (WGS) entry which is preliminary data.</text>
</comment>
<dbReference type="InterPro" id="IPR038518">
    <property type="entry name" value="Glyco_hydro_63N_sf"/>
</dbReference>
<evidence type="ECO:0000256" key="6">
    <source>
        <dbReference type="ARBA" id="ARBA00022968"/>
    </source>
</evidence>
<sequence length="800" mass="89591">MSNPFDPTGYAEDVVLKGHTEELGAFSLQVTSPKGNRHPVSEHESGAGKPLDRTIVASYQAPDTALWQTKVIIFQEMKSSFNSLLEKYGDDDIPPPWQLFTLDNIDSKGAPNNLHLIQKLTALPADILTQQIEASSKDFNTRYKEIFKPNAPFDKPKYDLFSKSMFSNLLGGAGYFHGDQLIDRSYDADYDEDDEGFWEDAAAARARNQPKTEGPYSLFTAVPSRPFFPRGFLWDEGFHLLPIADWDVGFTLEVLKSWFATMDEDGWIPREQILGLEARSKVPSEFAVQYPHYANPPTLFTVIELLLDKVKSKAVSTAESESIITAFKSMYPLLKRNYLWYRKTQRGDIKAYDRAAFSPKEAYRWRGRTPTHILTSGLDDYPRAQPPHPGELHVDLISWMGLMARNMKRIAESLSEKDDAATFAAHETAITRNIDDLHWDPAAETFCDATVDEYEESVHECHKGYISVFPFLTGMLPPDSPRLGAVLSLLADPAHLWSPHGIRSLSAQDSAYATGEDYWRSPVWLNMNYLIVDNLLRVAQASGPHKQRATQLYADLRRNLVDTVYASWEATGFAWEQFNPDTGAGQRTQHFTGWTSLVTICTHAPERHALSPCAHHENPEYSVPTPASPRHLPPKLRIPPLHPAPHLPLRPRLPTPHLAPLLPCQPLLTPREPALPQPRQLCTNLIALERDLVGLLGARPEVGHAEAVVEVRAEVVHVADREEDVEAELGDLEVRAAQVAVEDAREAAVEERCWHGFVGLSAGFALLCVPLVGVFPSRCTLDVWIVPHGGGMCLRRYSRG</sequence>
<evidence type="ECO:0000256" key="8">
    <source>
        <dbReference type="ARBA" id="ARBA00023136"/>
    </source>
</evidence>
<evidence type="ECO:0000259" key="15">
    <source>
        <dbReference type="Pfam" id="PF16923"/>
    </source>
</evidence>
<keyword evidence="8" id="KW-0472">Membrane</keyword>
<keyword evidence="17" id="KW-1185">Reference proteome</keyword>
<feature type="compositionally biased region" description="Basic and acidic residues" evidence="13">
    <location>
        <begin position="39"/>
        <end position="48"/>
    </location>
</feature>
<evidence type="ECO:0000256" key="2">
    <source>
        <dbReference type="ARBA" id="ARBA00010833"/>
    </source>
</evidence>
<evidence type="ECO:0000313" key="17">
    <source>
        <dbReference type="Proteomes" id="UP000327013"/>
    </source>
</evidence>
<keyword evidence="7" id="KW-1133">Transmembrane helix</keyword>
<accession>A0A5N6KW79</accession>
<dbReference type="GO" id="GO:0004573">
    <property type="term" value="F:Glc3Man9GlcNAc2 oligosaccharide glucosidase activity"/>
    <property type="evidence" value="ECO:0007669"/>
    <property type="project" value="UniProtKB-UniRule"/>
</dbReference>
<keyword evidence="5 12" id="KW-0256">Endoplasmic reticulum</keyword>
<dbReference type="InterPro" id="IPR031631">
    <property type="entry name" value="Glyco_hydro_63N"/>
</dbReference>
<dbReference type="InterPro" id="IPR008928">
    <property type="entry name" value="6-hairpin_glycosidase_sf"/>
</dbReference>
<comment type="catalytic activity">
    <reaction evidence="12">
        <text>N(4)-(alpha-D-Glc-(1-&gt;2)-alpha-D-Glc-(1-&gt;3)-alpha-D-Glc-(1-&gt;3)-alpha-D-Man-(1-&gt;2)-alpha-D-Man-(1-&gt;2)-alpha-D-Man-(1-&gt;3)-[alpha-D-Man-(1-&gt;2)-alpha-D-Man-(1-&gt;3)-[alpha-D-Man-(1-&gt;2)-alpha-D-Man-(1-&gt;6)]-alpha-D-Man-(1-&gt;6)]-beta-D-Man-(1-&gt;4)-beta-D-GlcNAc-(1-&gt;4)-beta-D-GlcNAc)-L-asparaginyl-[protein] + H2O = N(4)-(alpha-D-Glc-(1-&gt;3)-alpha-D-Glc-(1-&gt;3)-alpha-D-Man-(1-&gt;2)-alpha-D-Man-(1-&gt;2)-alpha-D-Man-(1-&gt;3)-[alpha-D-Man-(1-&gt;2)-alpha-D-Man-(1-&gt;3)-[alpha-D-Man-(1-&gt;2)-alpha-D-Man-(1-&gt;6)]-alpha-D-Man-(1-&gt;6)]-beta-D-Man-(1-&gt;4)-beta-D-GlcNAc-(1-&gt;4)-beta-D-GlcNAc)-L-asparaginyl-[protein] + beta-D-glucose</text>
        <dbReference type="Rhea" id="RHEA:55988"/>
        <dbReference type="Rhea" id="RHEA-COMP:12806"/>
        <dbReference type="Rhea" id="RHEA-COMP:14355"/>
        <dbReference type="ChEBI" id="CHEBI:15377"/>
        <dbReference type="ChEBI" id="CHEBI:15903"/>
        <dbReference type="ChEBI" id="CHEBI:59082"/>
        <dbReference type="ChEBI" id="CHEBI:132537"/>
        <dbReference type="EC" id="3.2.1.106"/>
    </reaction>
</comment>
<evidence type="ECO:0000256" key="7">
    <source>
        <dbReference type="ARBA" id="ARBA00022989"/>
    </source>
</evidence>
<dbReference type="Gene3D" id="2.70.98.110">
    <property type="entry name" value="Glycosyl hydrolase family 63, N-terminal domain"/>
    <property type="match status" value="1"/>
</dbReference>
<gene>
    <name evidence="16" type="ORF">FH972_023661</name>
</gene>
<dbReference type="GO" id="GO:0009311">
    <property type="term" value="P:oligosaccharide metabolic process"/>
    <property type="evidence" value="ECO:0007669"/>
    <property type="project" value="UniProtKB-UniRule"/>
</dbReference>
<evidence type="ECO:0000256" key="9">
    <source>
        <dbReference type="ARBA" id="ARBA00023180"/>
    </source>
</evidence>
<evidence type="ECO:0000313" key="16">
    <source>
        <dbReference type="EMBL" id="KAB8349642.1"/>
    </source>
</evidence>
<evidence type="ECO:0000259" key="14">
    <source>
        <dbReference type="Pfam" id="PF03200"/>
    </source>
</evidence>
<keyword evidence="6" id="KW-0735">Signal-anchor</keyword>
<dbReference type="EC" id="3.2.1.106" evidence="11 12"/>
<evidence type="ECO:0000256" key="3">
    <source>
        <dbReference type="ARBA" id="ARBA00022692"/>
    </source>
</evidence>
<reference evidence="16 17" key="1">
    <citation type="submission" date="2019-06" db="EMBL/GenBank/DDBJ databases">
        <title>A chromosomal-level reference genome of Carpinus fangiana (Coryloideae, Betulaceae).</title>
        <authorList>
            <person name="Yang X."/>
            <person name="Wang Z."/>
            <person name="Zhang L."/>
            <person name="Hao G."/>
            <person name="Liu J."/>
            <person name="Yang Y."/>
        </authorList>
    </citation>
    <scope>NUCLEOTIDE SEQUENCE [LARGE SCALE GENOMIC DNA]</scope>
    <source>
        <strain evidence="16">Cfa_2016G</strain>
        <tissue evidence="16">Leaf</tissue>
    </source>
</reference>
<dbReference type="InterPro" id="IPR012341">
    <property type="entry name" value="6hp_glycosidase-like_sf"/>
</dbReference>
<keyword evidence="10 12" id="KW-0326">Glycosidase</keyword>
<evidence type="ECO:0000256" key="13">
    <source>
        <dbReference type="SAM" id="MobiDB-lite"/>
    </source>
</evidence>
<dbReference type="InterPro" id="IPR004888">
    <property type="entry name" value="Glycoside_hydrolase_63"/>
</dbReference>
<evidence type="ECO:0000256" key="4">
    <source>
        <dbReference type="ARBA" id="ARBA00022801"/>
    </source>
</evidence>
<dbReference type="EMBL" id="VIBQ01000014">
    <property type="protein sequence ID" value="KAB8349642.1"/>
    <property type="molecule type" value="Genomic_DNA"/>
</dbReference>
<organism evidence="16 17">
    <name type="scientific">Carpinus fangiana</name>
    <dbReference type="NCBI Taxonomy" id="176857"/>
    <lineage>
        <taxon>Eukaryota</taxon>
        <taxon>Viridiplantae</taxon>
        <taxon>Streptophyta</taxon>
        <taxon>Embryophyta</taxon>
        <taxon>Tracheophyta</taxon>
        <taxon>Spermatophyta</taxon>
        <taxon>Magnoliopsida</taxon>
        <taxon>eudicotyledons</taxon>
        <taxon>Gunneridae</taxon>
        <taxon>Pentapetalae</taxon>
        <taxon>rosids</taxon>
        <taxon>fabids</taxon>
        <taxon>Fagales</taxon>
        <taxon>Betulaceae</taxon>
        <taxon>Carpinus</taxon>
    </lineage>
</organism>
<keyword evidence="9" id="KW-0325">Glycoprotein</keyword>
<name>A0A5N6KW79_9ROSI</name>
<dbReference type="Pfam" id="PF16923">
    <property type="entry name" value="Glyco_hydro_63N"/>
    <property type="match status" value="1"/>
</dbReference>
<evidence type="ECO:0000256" key="10">
    <source>
        <dbReference type="ARBA" id="ARBA00023295"/>
    </source>
</evidence>